<evidence type="ECO:0008006" key="2">
    <source>
        <dbReference type="Google" id="ProtNLM"/>
    </source>
</evidence>
<dbReference type="InterPro" id="IPR051162">
    <property type="entry name" value="T4SS_component"/>
</dbReference>
<sequence>MSLLRKIQRTKTKDKIKEKKGYNPSLLSLIQPQGGVSFHENYIKKGDGYEAIIYIYDYPGNVDVFWLESILNLSNINAITTVDVSTEERSKAITQVNKGIMEQNDRAHSEKNATSRIDAANTFHTLKDIYNEISQQGEVLKLMQIRISVSGRTIKETEDNLKAVLENLEGNGFHMTVLLNEQEYEWNSLFSSYSSQQKLPNKRAGKALPAATLAASLPFNFSKLDDPNGSYLGTTTTGGIVLFDLFHLSKTRNYYNGVIVGTMGAGKSTALKKIGLDNILRGNYIRGFDVTGEFKPLIDLFGGRYISLDGSSGIINALQVLKTSADPDLTFLENEQQSFMKHLSKMNDFYKFIVPSATDQDLQEFSRMLKKLYNKFGLTPDMKEGITQLSNDRYPIFSDFLEFVREELYEDFEKKLFREEISPTRTKRLEDIELTLESIVEDYGRLFNGHSSIDDITNEQIVFFSIRSLVGMTKKVFNAQMFNALTLIWDNMIQVGKPQYDGLYEDNGLTMEEKMKKIKRMLVIIDESHRLINANNELAVDFTTDFAREARKYFGGLLFASQSIRDFVPEGSKADVVGKIKTLFELTQYKFIMKQDSNTQKDLKNIFQGQLSESELSRIPTLEKGQCILAITGQNNISMNIDVSPEELQLFKGGL</sequence>
<dbReference type="PANTHER" id="PTHR30121:SF6">
    <property type="entry name" value="SLR6007 PROTEIN"/>
    <property type="match status" value="1"/>
</dbReference>
<keyword evidence="1" id="KW-0614">Plasmid</keyword>
<proteinExistence type="predicted"/>
<protein>
    <recommendedName>
        <fullName evidence="2">Type IV secretion system protein VirB4</fullName>
    </recommendedName>
</protein>
<geneLocation type="plasmid" evidence="1">
    <name>p19</name>
</geneLocation>
<dbReference type="Gene3D" id="3.40.50.300">
    <property type="entry name" value="P-loop containing nucleotide triphosphate hydrolases"/>
    <property type="match status" value="1"/>
</dbReference>
<organism evidence="1">
    <name type="scientific">Bacillus subtilis</name>
    <dbReference type="NCBI Taxonomy" id="1423"/>
    <lineage>
        <taxon>Bacteria</taxon>
        <taxon>Bacillati</taxon>
        <taxon>Bacillota</taxon>
        <taxon>Bacilli</taxon>
        <taxon>Bacillales</taxon>
        <taxon>Bacillaceae</taxon>
        <taxon>Bacillus</taxon>
    </lineage>
</organism>
<dbReference type="AlphaFoldDB" id="B7U591"/>
<reference evidence="1" key="1">
    <citation type="submission" date="2008-10" db="EMBL/GenBank/DDBJ databases">
        <title>Identification of conjugative transfer genes on the p19 plasmid from the Bacillus subtilis soil strain 19.</title>
        <authorList>
            <person name="Poluektova E."/>
            <person name="Gagarina E."/>
            <person name="Shilovski I."/>
            <person name="Nezametdinova V."/>
            <person name="Prozorov A."/>
            <person name="Rodionova S."/>
        </authorList>
    </citation>
    <scope>NUCLEOTIDE SEQUENCE</scope>
    <source>
        <strain evidence="1">19</strain>
        <plasmid evidence="1">p19</plasmid>
    </source>
</reference>
<dbReference type="Gene3D" id="1.10.8.730">
    <property type="match status" value="1"/>
</dbReference>
<gene>
    <name evidence="1" type="ORF">Bsb_14</name>
</gene>
<dbReference type="SUPFAM" id="SSF52540">
    <property type="entry name" value="P-loop containing nucleoside triphosphate hydrolases"/>
    <property type="match status" value="1"/>
</dbReference>
<dbReference type="RefSeq" id="WP_041335097.1">
    <property type="nucleotide sequence ID" value="NZ_BSEE01000009.1"/>
</dbReference>
<accession>B7U591</accession>
<dbReference type="PANTHER" id="PTHR30121">
    <property type="entry name" value="UNCHARACTERIZED PROTEIN YJGR-RELATED"/>
    <property type="match status" value="1"/>
</dbReference>
<dbReference type="InterPro" id="IPR027417">
    <property type="entry name" value="P-loop_NTPase"/>
</dbReference>
<evidence type="ECO:0000313" key="1">
    <source>
        <dbReference type="EMBL" id="ACJ66894.1"/>
    </source>
</evidence>
<dbReference type="EMBL" id="FJ434456">
    <property type="protein sequence ID" value="ACJ66894.1"/>
    <property type="molecule type" value="Genomic_DNA"/>
</dbReference>
<name>B7U591_BACIU</name>